<gene>
    <name evidence="2" type="ORF">DFR44_1048</name>
</gene>
<dbReference type="EMBL" id="SNZE01000004">
    <property type="protein sequence ID" value="TDR32296.1"/>
    <property type="molecule type" value="Genomic_DNA"/>
</dbReference>
<evidence type="ECO:0000256" key="1">
    <source>
        <dbReference type="SAM" id="SignalP"/>
    </source>
</evidence>
<dbReference type="InterPro" id="IPR042268">
    <property type="entry name" value="BamC_C"/>
</dbReference>
<keyword evidence="1" id="KW-0732">Signal</keyword>
<keyword evidence="3" id="KW-1185">Reference proteome</keyword>
<dbReference type="Pfam" id="PF06804">
    <property type="entry name" value="Lipoprotein_18"/>
    <property type="match status" value="1"/>
</dbReference>
<comment type="caution">
    <text evidence="2">The sequence shown here is derived from an EMBL/GenBank/DDBJ whole genome shotgun (WGS) entry which is preliminary data.</text>
</comment>
<dbReference type="OrthoDB" id="5291099at2"/>
<dbReference type="AlphaFoldDB" id="A0A4V3DK14"/>
<dbReference type="PROSITE" id="PS51257">
    <property type="entry name" value="PROKAR_LIPOPROTEIN"/>
    <property type="match status" value="1"/>
</dbReference>
<dbReference type="Proteomes" id="UP000294480">
    <property type="component" value="Unassembled WGS sequence"/>
</dbReference>
<feature type="chain" id="PRO_5021005553" evidence="1">
    <location>
        <begin position="21"/>
        <end position="355"/>
    </location>
</feature>
<organism evidence="2 3">
    <name type="scientific">Hydromonas duriensis</name>
    <dbReference type="NCBI Taxonomy" id="1527608"/>
    <lineage>
        <taxon>Bacteria</taxon>
        <taxon>Pseudomonadati</taxon>
        <taxon>Pseudomonadota</taxon>
        <taxon>Betaproteobacteria</taxon>
        <taxon>Burkholderiales</taxon>
        <taxon>Burkholderiaceae</taxon>
        <taxon>Hydromonas</taxon>
    </lineage>
</organism>
<reference evidence="2 3" key="1">
    <citation type="submission" date="2019-03" db="EMBL/GenBank/DDBJ databases">
        <title>Genomic Encyclopedia of Type Strains, Phase IV (KMG-IV): sequencing the most valuable type-strain genomes for metagenomic binning, comparative biology and taxonomic classification.</title>
        <authorList>
            <person name="Goeker M."/>
        </authorList>
    </citation>
    <scope>NUCLEOTIDE SEQUENCE [LARGE SCALE GENOMIC DNA]</scope>
    <source>
        <strain evidence="2 3">DSM 102852</strain>
    </source>
</reference>
<dbReference type="InterPro" id="IPR010653">
    <property type="entry name" value="NlpB/DapX"/>
</dbReference>
<dbReference type="RefSeq" id="WP_133619165.1">
    <property type="nucleotide sequence ID" value="NZ_SNZE01000004.1"/>
</dbReference>
<proteinExistence type="predicted"/>
<name>A0A4V3DK14_9BURK</name>
<dbReference type="Gene3D" id="3.30.310.170">
    <property type="entry name" value="Outer membrane protein assembly factor BamC"/>
    <property type="match status" value="1"/>
</dbReference>
<accession>A0A4V3DK14</accession>
<sequence>MQLKKVSYVLALVGALGLSACSSLDSLSTGSKIDYKSQTKGVSLEVPPGLTDYEKNKQFSLEGDGVRYSSVNQDPTAQQPTTGNLLVSAADMSIQKSGDARWLVVKRPAEQVWPVLQEFWEENGFSIRSSSPKLGLIETDWAENRASLPQTGLRKILGKALDGLYDTGTRDMFKTRIEPTTGGVEVYISHRGMEEVYTSAAKENTIWQPRPADTQLEAEFLRRLMVKLGTNEKEAKAALANSVNNSKGATISDNTLIVADTMENAWRRVGLSLDRAGLSVVDRDYTSRIYYVTPSPDDKGIFRKSFGKLNETYQVKFKSLGAEQTQVSFTDKNGAAVADTSGLARVLKTLQKSLK</sequence>
<feature type="signal peptide" evidence="1">
    <location>
        <begin position="1"/>
        <end position="20"/>
    </location>
</feature>
<evidence type="ECO:0000313" key="3">
    <source>
        <dbReference type="Proteomes" id="UP000294480"/>
    </source>
</evidence>
<protein>
    <submittedName>
        <fullName evidence="2">Beta-barrel assembly machine subunit BamC</fullName>
    </submittedName>
</protein>
<evidence type="ECO:0000313" key="2">
    <source>
        <dbReference type="EMBL" id="TDR32296.1"/>
    </source>
</evidence>